<dbReference type="InterPro" id="IPR003961">
    <property type="entry name" value="FN3_dom"/>
</dbReference>
<name>A0AAW0N4N1_9GOBI</name>
<dbReference type="PROSITE" id="PS50853">
    <property type="entry name" value="FN3"/>
    <property type="match status" value="5"/>
</dbReference>
<feature type="domain" description="Ig-like" evidence="15">
    <location>
        <begin position="336"/>
        <end position="423"/>
    </location>
</feature>
<feature type="domain" description="Fibronectin type-III" evidence="16">
    <location>
        <begin position="1010"/>
        <end position="1096"/>
    </location>
</feature>
<dbReference type="FunFam" id="2.60.40.10:FF:000005">
    <property type="entry name" value="Neuronal cell adhesion molecule"/>
    <property type="match status" value="1"/>
</dbReference>
<feature type="region of interest" description="Disordered" evidence="12">
    <location>
        <begin position="701"/>
        <end position="731"/>
    </location>
</feature>
<feature type="domain" description="Fibronectin type-III" evidence="16">
    <location>
        <begin position="818"/>
        <end position="911"/>
    </location>
</feature>
<dbReference type="PROSITE" id="PS50835">
    <property type="entry name" value="IG_LIKE"/>
    <property type="match status" value="6"/>
</dbReference>
<reference evidence="18" key="1">
    <citation type="submission" date="2024-04" db="EMBL/GenBank/DDBJ databases">
        <title>Salinicola lusitanus LLJ914,a marine bacterium isolated from the Okinawa Trough.</title>
        <authorList>
            <person name="Li J."/>
        </authorList>
    </citation>
    <scope>NUCLEOTIDE SEQUENCE [LARGE SCALE GENOMIC DNA]</scope>
</reference>
<evidence type="ECO:0000313" key="17">
    <source>
        <dbReference type="EMBL" id="KAK7884119.1"/>
    </source>
</evidence>
<dbReference type="SUPFAM" id="SSF48726">
    <property type="entry name" value="Immunoglobulin"/>
    <property type="match status" value="6"/>
</dbReference>
<dbReference type="SMART" id="SM00406">
    <property type="entry name" value="IGv"/>
    <property type="match status" value="3"/>
</dbReference>
<dbReference type="InterPro" id="IPR036116">
    <property type="entry name" value="FN3_sf"/>
</dbReference>
<keyword evidence="3" id="KW-1003">Cell membrane</keyword>
<feature type="domain" description="Ig-like" evidence="15">
    <location>
        <begin position="428"/>
        <end position="516"/>
    </location>
</feature>
<dbReference type="InterPro" id="IPR013106">
    <property type="entry name" value="Ig_V-set"/>
</dbReference>
<dbReference type="InterPro" id="IPR036179">
    <property type="entry name" value="Ig-like_dom_sf"/>
</dbReference>
<dbReference type="InterPro" id="IPR007110">
    <property type="entry name" value="Ig-like_dom"/>
</dbReference>
<feature type="domain" description="Fibronectin type-III" evidence="16">
    <location>
        <begin position="719"/>
        <end position="816"/>
    </location>
</feature>
<feature type="compositionally biased region" description="Basic and acidic residues" evidence="12">
    <location>
        <begin position="1140"/>
        <end position="1158"/>
    </location>
</feature>
<evidence type="ECO:0000256" key="13">
    <source>
        <dbReference type="SAM" id="Phobius"/>
    </source>
</evidence>
<evidence type="ECO:0000313" key="18">
    <source>
        <dbReference type="Proteomes" id="UP001460270"/>
    </source>
</evidence>
<dbReference type="SMART" id="SM00060">
    <property type="entry name" value="FN3"/>
    <property type="match status" value="4"/>
</dbReference>
<gene>
    <name evidence="17" type="ORF">WMY93_027242</name>
</gene>
<feature type="compositionally biased region" description="Polar residues" evidence="12">
    <location>
        <begin position="701"/>
        <end position="727"/>
    </location>
</feature>
<organism evidence="17 18">
    <name type="scientific">Mugilogobius chulae</name>
    <name type="common">yellowstripe goby</name>
    <dbReference type="NCBI Taxonomy" id="88201"/>
    <lineage>
        <taxon>Eukaryota</taxon>
        <taxon>Metazoa</taxon>
        <taxon>Chordata</taxon>
        <taxon>Craniata</taxon>
        <taxon>Vertebrata</taxon>
        <taxon>Euteleostomi</taxon>
        <taxon>Actinopterygii</taxon>
        <taxon>Neopterygii</taxon>
        <taxon>Teleostei</taxon>
        <taxon>Neoteleostei</taxon>
        <taxon>Acanthomorphata</taxon>
        <taxon>Gobiaria</taxon>
        <taxon>Gobiiformes</taxon>
        <taxon>Gobioidei</taxon>
        <taxon>Gobiidae</taxon>
        <taxon>Gobionellinae</taxon>
        <taxon>Mugilogobius</taxon>
    </lineage>
</organism>
<dbReference type="InterPro" id="IPR003599">
    <property type="entry name" value="Ig_sub"/>
</dbReference>
<dbReference type="FunFam" id="2.60.40.10:FF:000078">
    <property type="entry name" value="Neuronal cell adhesion molecule"/>
    <property type="match status" value="1"/>
</dbReference>
<dbReference type="Pfam" id="PF13882">
    <property type="entry name" value="Bravo_FIGEY"/>
    <property type="match status" value="1"/>
</dbReference>
<feature type="domain" description="Fibronectin type-III" evidence="16">
    <location>
        <begin position="618"/>
        <end position="717"/>
    </location>
</feature>
<dbReference type="GO" id="GO:0098609">
    <property type="term" value="P:cell-cell adhesion"/>
    <property type="evidence" value="ECO:0007669"/>
    <property type="project" value="TreeGrafter"/>
</dbReference>
<dbReference type="InterPro" id="IPR003598">
    <property type="entry name" value="Ig_sub2"/>
</dbReference>
<keyword evidence="6" id="KW-0130">Cell adhesion</keyword>
<feature type="chain" id="PRO_5043317704" description="Neural cell adhesion molecule L1" evidence="14">
    <location>
        <begin position="33"/>
        <end position="1226"/>
    </location>
</feature>
<dbReference type="Gene3D" id="2.60.40.10">
    <property type="entry name" value="Immunoglobulins"/>
    <property type="match status" value="11"/>
</dbReference>
<evidence type="ECO:0008006" key="19">
    <source>
        <dbReference type="Google" id="ProtNLM"/>
    </source>
</evidence>
<proteinExistence type="inferred from homology"/>
<feature type="domain" description="Ig-like" evidence="15">
    <location>
        <begin position="50"/>
        <end position="127"/>
    </location>
</feature>
<dbReference type="SMART" id="SM00409">
    <property type="entry name" value="IG"/>
    <property type="match status" value="6"/>
</dbReference>
<evidence type="ECO:0000256" key="12">
    <source>
        <dbReference type="SAM" id="MobiDB-lite"/>
    </source>
</evidence>
<feature type="domain" description="Fibronectin type-III" evidence="16">
    <location>
        <begin position="915"/>
        <end position="1008"/>
    </location>
</feature>
<evidence type="ECO:0000256" key="1">
    <source>
        <dbReference type="ARBA" id="ARBA00004251"/>
    </source>
</evidence>
<comment type="subcellular location">
    <subcellularLocation>
        <location evidence="1">Cell membrane</location>
        <topology evidence="1">Single-pass type I membrane protein</topology>
    </subcellularLocation>
</comment>
<evidence type="ECO:0000256" key="7">
    <source>
        <dbReference type="ARBA" id="ARBA00022989"/>
    </source>
</evidence>
<feature type="compositionally biased region" description="Basic and acidic residues" evidence="12">
    <location>
        <begin position="897"/>
        <end position="908"/>
    </location>
</feature>
<keyword evidence="18" id="KW-1185">Reference proteome</keyword>
<feature type="signal peptide" evidence="14">
    <location>
        <begin position="1"/>
        <end position="32"/>
    </location>
</feature>
<keyword evidence="4 13" id="KW-0812">Transmembrane</keyword>
<feature type="region of interest" description="Disordered" evidence="12">
    <location>
        <begin position="1140"/>
        <end position="1187"/>
    </location>
</feature>
<dbReference type="Pfam" id="PF00041">
    <property type="entry name" value="fn3"/>
    <property type="match status" value="3"/>
</dbReference>
<dbReference type="SUPFAM" id="SSF49265">
    <property type="entry name" value="Fibronectin type III"/>
    <property type="match status" value="3"/>
</dbReference>
<dbReference type="InterPro" id="IPR013098">
    <property type="entry name" value="Ig_I-set"/>
</dbReference>
<comment type="similarity">
    <text evidence="2">Belongs to the immunoglobulin superfamily. L1/neurofascin/NgCAM family.</text>
</comment>
<dbReference type="InterPro" id="IPR026966">
    <property type="entry name" value="Neurofascin/L1/NrCAM_C"/>
</dbReference>
<comment type="caution">
    <text evidence="17">The sequence shown here is derived from an EMBL/GenBank/DDBJ whole genome shotgun (WGS) entry which is preliminary data.</text>
</comment>
<dbReference type="AlphaFoldDB" id="A0AAW0N4N1"/>
<keyword evidence="9" id="KW-1015">Disulfide bond</keyword>
<evidence type="ECO:0000256" key="10">
    <source>
        <dbReference type="ARBA" id="ARBA00023180"/>
    </source>
</evidence>
<evidence type="ECO:0000259" key="16">
    <source>
        <dbReference type="PROSITE" id="PS50853"/>
    </source>
</evidence>
<feature type="domain" description="Ig-like" evidence="15">
    <location>
        <begin position="138"/>
        <end position="222"/>
    </location>
</feature>
<evidence type="ECO:0000256" key="11">
    <source>
        <dbReference type="ARBA" id="ARBA00023319"/>
    </source>
</evidence>
<dbReference type="GO" id="GO:0005886">
    <property type="term" value="C:plasma membrane"/>
    <property type="evidence" value="ECO:0007669"/>
    <property type="project" value="UniProtKB-SubCell"/>
</dbReference>
<keyword evidence="14" id="KW-0732">Signal</keyword>
<feature type="region of interest" description="Disordered" evidence="12">
    <location>
        <begin position="870"/>
        <end position="924"/>
    </location>
</feature>
<keyword evidence="10" id="KW-0325">Glycoprotein</keyword>
<dbReference type="PANTHER" id="PTHR44170">
    <property type="entry name" value="PROTEIN SIDEKICK"/>
    <property type="match status" value="1"/>
</dbReference>
<dbReference type="EMBL" id="JBBPFD010000020">
    <property type="protein sequence ID" value="KAK7884119.1"/>
    <property type="molecule type" value="Genomic_DNA"/>
</dbReference>
<evidence type="ECO:0000256" key="14">
    <source>
        <dbReference type="SAM" id="SignalP"/>
    </source>
</evidence>
<sequence length="1226" mass="135907">MEEPQRCWTGRRRPFLLLLRLTLFCSTTRFFAQGSLHIPPNYTFRNIPEPPVLLETPESFTAFGHQEIHLPCEAQGNPAPSFRWVKDGEEMLELSGSGTLLYKNVSLEPYEGTYRCYASSTLGTAVTQAVDVIVEHQPVLHKQEKIRKKASEGESLVLPCSPPESSTPPYIHWMDKKMVHIKQSERVITGLNGYLYFSNLLKADSRLDYTCNAQYAQAMTVLPVTAVALSVTASNSVVPGRSPRLFTPLGHRSSVLALKGNSLTLECIPSGLPTPKVEWTKKDGRLEDTSGEVTHHNRWLHFETVELEDDGEYQCRVHNEHGETAHSYSVTVEAAPYWVKEPQSMMYAPGENVRLDCQAEGIPTPTVTWSMNGFPLSELDPNPRLSVLGGVLKLMDVEVADTAVFQCEAQNKHGSILLNTYINVVELPAQILTPDGLQYLVTEEGDVTLQCEAFGSPQPHVTWDNQDSTPLLSHSHVSLLTDGTLEMFNVSRSDSGVYICSVEDGNISINAHLEVYERSEIVLRPQSVRAVRGSTVLLDCEAFTDPRLKHDRQIVWRKDGLKLQESSADDKFTMFDNGTLRVSGVSTDDSGVYTCEVITSLDHSQASGDITVVAPPDPPTALSLSETEADTTVTLSWTPGFHHNSPITEYLVEAREEKHAHRSKWRWEELKRVPGDVTEVELVLHPFCTYSFRVIGVNDLGPSQASQPSQEHSTPPAIPSSNPTGVRSESKEAGTLVITWDEMEKRSHNGPGFTYKVWWREAGKRDQRWNSNSTSSPPFVVTGSGTYVPFEIKVQAVNAIGDGTAPEPAFGHSGEDVPLEAPHGISVNVTNSTVKVGWNEAKNVRGLLLGYRIYIQRLGPKAERRRRSLGELQPEQQQQEKVEQEEVEQETFNSKGEGPRSPEHHFDTPEGAPGPPASLTSESPTDTSLILIWTPPVETNGILLGYIVQYQQEDGGSLQHEPIDDPSITRLELQSLNSSCYYLFYVRARTAKGNGPASTLRAATLLDGAPPSNVTMFFGDTYLNLSWVPGPRDRNHGFHINYLRKSAGETWQESEQVNSTQGFYTLSGLEPGTTYHLLIQHQNITMWEQIVQTKGPELSEMPGGFATQGWFIGLISAIILLVLILIILCLIKRRKGGKYADKEDKEVDSEARPMKDETFGEYSDGDEKRSDSQPSLCPSKLGSDDSLAEYGDSVDIQFNEDGSFIGQYSGRGPAPHGHESSGPRRP</sequence>
<feature type="compositionally biased region" description="Basic and acidic residues" evidence="12">
    <location>
        <begin position="1216"/>
        <end position="1226"/>
    </location>
</feature>
<evidence type="ECO:0000256" key="4">
    <source>
        <dbReference type="ARBA" id="ARBA00022692"/>
    </source>
</evidence>
<feature type="domain" description="Ig-like" evidence="15">
    <location>
        <begin position="243"/>
        <end position="331"/>
    </location>
</feature>
<evidence type="ECO:0000256" key="5">
    <source>
        <dbReference type="ARBA" id="ARBA00022737"/>
    </source>
</evidence>
<dbReference type="CDD" id="cd00063">
    <property type="entry name" value="FN3"/>
    <property type="match status" value="4"/>
</dbReference>
<evidence type="ECO:0000259" key="15">
    <source>
        <dbReference type="PROSITE" id="PS50835"/>
    </source>
</evidence>
<evidence type="ECO:0000256" key="6">
    <source>
        <dbReference type="ARBA" id="ARBA00022889"/>
    </source>
</evidence>
<keyword evidence="7 13" id="KW-1133">Transmembrane helix</keyword>
<feature type="transmembrane region" description="Helical" evidence="13">
    <location>
        <begin position="1110"/>
        <end position="1131"/>
    </location>
</feature>
<evidence type="ECO:0000256" key="2">
    <source>
        <dbReference type="ARBA" id="ARBA00008588"/>
    </source>
</evidence>
<keyword evidence="5" id="KW-0677">Repeat</keyword>
<feature type="region of interest" description="Disordered" evidence="12">
    <location>
        <begin position="1202"/>
        <end position="1226"/>
    </location>
</feature>
<dbReference type="SMART" id="SM00408">
    <property type="entry name" value="IGc2"/>
    <property type="match status" value="6"/>
</dbReference>
<evidence type="ECO:0000256" key="3">
    <source>
        <dbReference type="ARBA" id="ARBA00022475"/>
    </source>
</evidence>
<keyword evidence="8 13" id="KW-0472">Membrane</keyword>
<keyword evidence="11" id="KW-0393">Immunoglobulin domain</keyword>
<dbReference type="InterPro" id="IPR013783">
    <property type="entry name" value="Ig-like_fold"/>
</dbReference>
<dbReference type="Pfam" id="PF13927">
    <property type="entry name" value="Ig_3"/>
    <property type="match status" value="4"/>
</dbReference>
<dbReference type="FunFam" id="2.60.40.10:FF:000057">
    <property type="entry name" value="neural cell adhesion molecule L1"/>
    <property type="match status" value="1"/>
</dbReference>
<dbReference type="Pfam" id="PF07679">
    <property type="entry name" value="I-set"/>
    <property type="match status" value="1"/>
</dbReference>
<accession>A0AAW0N4N1</accession>
<dbReference type="Proteomes" id="UP001460270">
    <property type="component" value="Unassembled WGS sequence"/>
</dbReference>
<protein>
    <recommendedName>
        <fullName evidence="19">Neural cell adhesion molecule L1</fullName>
    </recommendedName>
</protein>
<evidence type="ECO:0000256" key="9">
    <source>
        <dbReference type="ARBA" id="ARBA00023157"/>
    </source>
</evidence>
<feature type="domain" description="Ig-like" evidence="15">
    <location>
        <begin position="519"/>
        <end position="611"/>
    </location>
</feature>
<evidence type="ECO:0000256" key="8">
    <source>
        <dbReference type="ARBA" id="ARBA00023136"/>
    </source>
</evidence>
<dbReference type="PANTHER" id="PTHR44170:SF36">
    <property type="entry name" value="L1 CELL ADHESION MOLECULE"/>
    <property type="match status" value="1"/>
</dbReference>